<gene>
    <name evidence="1" type="ORF">BECKFW1821B_GA0114236_101347</name>
</gene>
<proteinExistence type="predicted"/>
<organism evidence="1">
    <name type="scientific">Candidatus Kentrum sp. FW</name>
    <dbReference type="NCBI Taxonomy" id="2126338"/>
    <lineage>
        <taxon>Bacteria</taxon>
        <taxon>Pseudomonadati</taxon>
        <taxon>Pseudomonadota</taxon>
        <taxon>Gammaproteobacteria</taxon>
        <taxon>Candidatus Kentrum</taxon>
    </lineage>
</organism>
<reference evidence="1" key="1">
    <citation type="submission" date="2019-02" db="EMBL/GenBank/DDBJ databases">
        <authorList>
            <person name="Gruber-Vodicka R. H."/>
            <person name="Seah K. B. B."/>
        </authorList>
    </citation>
    <scope>NUCLEOTIDE SEQUENCE</scope>
    <source>
        <strain evidence="1">BECK_BZ106</strain>
    </source>
</reference>
<dbReference type="AlphaFoldDB" id="A0A450SIA8"/>
<sequence>MTDKNDKSIFENSSVSERAMWETHAPRSVMSFPITRNISSPLLPLLQSLSILLP</sequence>
<name>A0A450SIA8_9GAMM</name>
<dbReference type="EMBL" id="CAADFD010000013">
    <property type="protein sequence ID" value="VFJ53024.1"/>
    <property type="molecule type" value="Genomic_DNA"/>
</dbReference>
<protein>
    <submittedName>
        <fullName evidence="1">Uncharacterized protein</fullName>
    </submittedName>
</protein>
<evidence type="ECO:0000313" key="1">
    <source>
        <dbReference type="EMBL" id="VFJ53024.1"/>
    </source>
</evidence>
<accession>A0A450SIA8</accession>